<feature type="transmembrane region" description="Helical" evidence="1">
    <location>
        <begin position="12"/>
        <end position="34"/>
    </location>
</feature>
<dbReference type="InterPro" id="IPR014717">
    <property type="entry name" value="Transl_elong_EF1B/ribsomal_bS6"/>
</dbReference>
<dbReference type="AlphaFoldDB" id="A0A544TBL0"/>
<name>A0A544TBL0_9BACI</name>
<keyword evidence="1" id="KW-1133">Transmembrane helix</keyword>
<evidence type="ECO:0000313" key="2">
    <source>
        <dbReference type="EMBL" id="TQR14833.1"/>
    </source>
</evidence>
<evidence type="ECO:0000313" key="3">
    <source>
        <dbReference type="Proteomes" id="UP000318937"/>
    </source>
</evidence>
<organism evidence="2 3">
    <name type="scientific">Psychrobacillus soli</name>
    <dbReference type="NCBI Taxonomy" id="1543965"/>
    <lineage>
        <taxon>Bacteria</taxon>
        <taxon>Bacillati</taxon>
        <taxon>Bacillota</taxon>
        <taxon>Bacilli</taxon>
        <taxon>Bacillales</taxon>
        <taxon>Bacillaceae</taxon>
        <taxon>Psychrobacillus</taxon>
    </lineage>
</organism>
<dbReference type="EMBL" id="VDGG01000017">
    <property type="protein sequence ID" value="TQR14833.1"/>
    <property type="molecule type" value="Genomic_DNA"/>
</dbReference>
<dbReference type="RefSeq" id="WP_142607300.1">
    <property type="nucleotide sequence ID" value="NZ_VDGG01000017.1"/>
</dbReference>
<reference evidence="2 3" key="1">
    <citation type="submission" date="2019-05" db="EMBL/GenBank/DDBJ databases">
        <title>Psychrobacillus vulpis sp. nov., a new species isolated from feces of a red fox that inhabits in The Tablas de Daimiel Natural Park, Albacete, Spain.</title>
        <authorList>
            <person name="Rodriguez M."/>
            <person name="Reina J.C."/>
            <person name="Bejar V."/>
            <person name="Llamas I."/>
        </authorList>
    </citation>
    <scope>NUCLEOTIDE SEQUENCE [LARGE SCALE GENOMIC DNA]</scope>
    <source>
        <strain evidence="2 3">NHI-2</strain>
    </source>
</reference>
<proteinExistence type="predicted"/>
<comment type="caution">
    <text evidence="2">The sequence shown here is derived from an EMBL/GenBank/DDBJ whole genome shotgun (WGS) entry which is preliminary data.</text>
</comment>
<dbReference type="Gene3D" id="3.30.70.60">
    <property type="match status" value="1"/>
</dbReference>
<sequence>MNNLVSNKRTGSLLLVALVVVILGAIYYFVIYPLSEEKNSKEVIVSNVRNEVAVLQEQLTTPEVEEEPEEHTFTLKKKVPLTRELDKLIRSIEEIELISESKIVSVNFNNYDEVVAESPLVPTQTQEETNEENTQTTDIADLTDTTTETETPVSPVANIILPPQLKLITFNISVLTKDYDHFMQFMEELEKTERIVRVDQLSFSLPGEEQFYVMDSVDAILAEIQVTTFYYDGE</sequence>
<dbReference type="Proteomes" id="UP000318937">
    <property type="component" value="Unassembled WGS sequence"/>
</dbReference>
<keyword evidence="1" id="KW-0812">Transmembrane</keyword>
<keyword evidence="1" id="KW-0472">Membrane</keyword>
<accession>A0A544TBL0</accession>
<gene>
    <name evidence="2" type="ORF">FG383_10150</name>
</gene>
<evidence type="ECO:0000256" key="1">
    <source>
        <dbReference type="SAM" id="Phobius"/>
    </source>
</evidence>
<protein>
    <submittedName>
        <fullName evidence="2">Potassium transporter</fullName>
    </submittedName>
</protein>
<dbReference type="OrthoDB" id="2718487at2"/>
<keyword evidence="3" id="KW-1185">Reference proteome</keyword>